<feature type="chain" id="PRO_5030609404" description="Extracellular membrane protein CFEM domain-containing protein" evidence="1">
    <location>
        <begin position="18"/>
        <end position="61"/>
    </location>
</feature>
<accession>A0A7U2F7W4</accession>
<protein>
    <recommendedName>
        <fullName evidence="4">Extracellular membrane protein CFEM domain-containing protein</fullName>
    </recommendedName>
</protein>
<organism evidence="2 3">
    <name type="scientific">Phaeosphaeria nodorum (strain SN15 / ATCC MYA-4574 / FGSC 10173)</name>
    <name type="common">Glume blotch fungus</name>
    <name type="synonym">Parastagonospora nodorum</name>
    <dbReference type="NCBI Taxonomy" id="321614"/>
    <lineage>
        <taxon>Eukaryota</taxon>
        <taxon>Fungi</taxon>
        <taxon>Dikarya</taxon>
        <taxon>Ascomycota</taxon>
        <taxon>Pezizomycotina</taxon>
        <taxon>Dothideomycetes</taxon>
        <taxon>Pleosporomycetidae</taxon>
        <taxon>Pleosporales</taxon>
        <taxon>Pleosporineae</taxon>
        <taxon>Phaeosphaeriaceae</taxon>
        <taxon>Parastagonospora</taxon>
    </lineage>
</organism>
<sequence length="61" mass="6608">MFAALLILSPCCLSGDSGELDRMCYCNSVTDTKMTAAESCPGGTETDTVADNYRCFTRTLR</sequence>
<keyword evidence="1" id="KW-0732">Signal</keyword>
<reference evidence="3" key="1">
    <citation type="journal article" date="2021" name="BMC Genomics">
        <title>Chromosome-level genome assembly and manually-curated proteome of model necrotroph Parastagonospora nodorum Sn15 reveals a genome-wide trove of candidate effector homologs, and redundancy of virulence-related functions within an accessory chromosome.</title>
        <authorList>
            <person name="Bertazzoni S."/>
            <person name="Jones D.A.B."/>
            <person name="Phan H.T."/>
            <person name="Tan K.-C."/>
            <person name="Hane J.K."/>
        </authorList>
    </citation>
    <scope>NUCLEOTIDE SEQUENCE [LARGE SCALE GENOMIC DNA]</scope>
    <source>
        <strain evidence="3">SN15 / ATCC MYA-4574 / FGSC 10173)</strain>
    </source>
</reference>
<dbReference type="Proteomes" id="UP000663193">
    <property type="component" value="Chromosome 10"/>
</dbReference>
<dbReference type="EMBL" id="CP069032">
    <property type="protein sequence ID" value="QRD00376.1"/>
    <property type="molecule type" value="Genomic_DNA"/>
</dbReference>
<evidence type="ECO:0000313" key="2">
    <source>
        <dbReference type="EMBL" id="QRD00376.1"/>
    </source>
</evidence>
<evidence type="ECO:0008006" key="4">
    <source>
        <dbReference type="Google" id="ProtNLM"/>
    </source>
</evidence>
<keyword evidence="3" id="KW-1185">Reference proteome</keyword>
<evidence type="ECO:0000313" key="3">
    <source>
        <dbReference type="Proteomes" id="UP000663193"/>
    </source>
</evidence>
<dbReference type="AlphaFoldDB" id="A0A7U2F7W4"/>
<gene>
    <name evidence="2" type="ORF">JI435_415160</name>
</gene>
<evidence type="ECO:0000256" key="1">
    <source>
        <dbReference type="SAM" id="SignalP"/>
    </source>
</evidence>
<proteinExistence type="predicted"/>
<name>A0A7U2F7W4_PHANO</name>
<dbReference type="VEuPathDB" id="FungiDB:JI435_415160"/>
<feature type="signal peptide" evidence="1">
    <location>
        <begin position="1"/>
        <end position="17"/>
    </location>
</feature>